<dbReference type="AlphaFoldDB" id="A0A5Q3QBP7"/>
<name>A0A5Q3QBP7_9PSEU</name>
<dbReference type="SUPFAM" id="SSF82607">
    <property type="entry name" value="YbaB-like"/>
    <property type="match status" value="1"/>
</dbReference>
<evidence type="ECO:0008006" key="3">
    <source>
        <dbReference type="Google" id="ProtNLM"/>
    </source>
</evidence>
<reference evidence="2" key="1">
    <citation type="submission" date="2019-11" db="EMBL/GenBank/DDBJ databases">
        <title>The complete genome sequence of Saccharopolyspora sp. E2A.</title>
        <authorList>
            <person name="Zhang G."/>
        </authorList>
    </citation>
    <scope>NUCLEOTIDE SEQUENCE [LARGE SCALE GENOMIC DNA]</scope>
    <source>
        <strain evidence="2">E2A</strain>
    </source>
</reference>
<dbReference type="Pfam" id="PF02575">
    <property type="entry name" value="YbaB_DNA_bd"/>
    <property type="match status" value="1"/>
</dbReference>
<evidence type="ECO:0000313" key="1">
    <source>
        <dbReference type="EMBL" id="QGK70796.1"/>
    </source>
</evidence>
<dbReference type="Gene3D" id="3.30.1310.10">
    <property type="entry name" value="Nucleoid-associated protein YbaB-like domain"/>
    <property type="match status" value="1"/>
</dbReference>
<dbReference type="InterPro" id="IPR036894">
    <property type="entry name" value="YbaB-like_sf"/>
</dbReference>
<sequence>MLTAKPLVMCPTCQKSIRVRRSDRTLIMDRVYAESAHEWAVSAEGRTMDGGSFLEEQAGFQSDGATPHAADAVAGEGVAGDGGIRVAVGVEGRVTEVSLDPVVTGRADSQWLGRAVADAVNDAFDDLDRRVRESDGVLGVLADDLQQVTTEFERAMGSVREDISRVQQRLNRY</sequence>
<gene>
    <name evidence="1" type="ORF">GIY23_15885</name>
</gene>
<protein>
    <recommendedName>
        <fullName evidence="3">YbaB/EbfC family DNA-binding protein</fullName>
    </recommendedName>
</protein>
<organism evidence="1 2">
    <name type="scientific">Allosaccharopolyspora coralli</name>
    <dbReference type="NCBI Taxonomy" id="2665642"/>
    <lineage>
        <taxon>Bacteria</taxon>
        <taxon>Bacillati</taxon>
        <taxon>Actinomycetota</taxon>
        <taxon>Actinomycetes</taxon>
        <taxon>Pseudonocardiales</taxon>
        <taxon>Pseudonocardiaceae</taxon>
        <taxon>Allosaccharopolyspora</taxon>
    </lineage>
</organism>
<dbReference type="Proteomes" id="UP000371041">
    <property type="component" value="Chromosome"/>
</dbReference>
<keyword evidence="2" id="KW-1185">Reference proteome</keyword>
<evidence type="ECO:0000313" key="2">
    <source>
        <dbReference type="Proteomes" id="UP000371041"/>
    </source>
</evidence>
<dbReference type="KEGG" id="sace:GIY23_15885"/>
<proteinExistence type="predicted"/>
<dbReference type="GO" id="GO:0003677">
    <property type="term" value="F:DNA binding"/>
    <property type="evidence" value="ECO:0007669"/>
    <property type="project" value="InterPro"/>
</dbReference>
<dbReference type="InterPro" id="IPR004401">
    <property type="entry name" value="YbaB/EbfC"/>
</dbReference>
<dbReference type="EMBL" id="CP045929">
    <property type="protein sequence ID" value="QGK70796.1"/>
    <property type="molecule type" value="Genomic_DNA"/>
</dbReference>
<accession>A0A5Q3QBP7</accession>